<dbReference type="EMBL" id="DSKY01000002">
    <property type="protein sequence ID" value="HDY58101.1"/>
    <property type="molecule type" value="Genomic_DNA"/>
</dbReference>
<organism evidence="2">
    <name type="scientific">candidate division WOR-3 bacterium</name>
    <dbReference type="NCBI Taxonomy" id="2052148"/>
    <lineage>
        <taxon>Bacteria</taxon>
        <taxon>Bacteria division WOR-3</taxon>
    </lineage>
</organism>
<dbReference type="SUPFAM" id="SSF52833">
    <property type="entry name" value="Thioredoxin-like"/>
    <property type="match status" value="2"/>
</dbReference>
<proteinExistence type="predicted"/>
<dbReference type="CDD" id="cd02973">
    <property type="entry name" value="TRX_GRX_like"/>
    <property type="match status" value="1"/>
</dbReference>
<dbReference type="PROSITE" id="PS51354">
    <property type="entry name" value="GLUTAREDOXIN_2"/>
    <property type="match status" value="1"/>
</dbReference>
<reference evidence="2" key="1">
    <citation type="journal article" date="2020" name="mSystems">
        <title>Genome- and Community-Level Interaction Insights into Carbon Utilization and Element Cycling Functions of Hydrothermarchaeota in Hydrothermal Sediment.</title>
        <authorList>
            <person name="Zhou Z."/>
            <person name="Liu Y."/>
            <person name="Xu W."/>
            <person name="Pan J."/>
            <person name="Luo Z.H."/>
            <person name="Li M."/>
        </authorList>
    </citation>
    <scope>NUCLEOTIDE SEQUENCE [LARGE SCALE GENOMIC DNA]</scope>
    <source>
        <strain evidence="2">SpSt-258</strain>
    </source>
</reference>
<dbReference type="Pfam" id="PF13192">
    <property type="entry name" value="Thioredoxin_3"/>
    <property type="match status" value="1"/>
</dbReference>
<dbReference type="AlphaFoldDB" id="A0A7V0Z3R7"/>
<gene>
    <name evidence="2" type="ORF">ENP86_00880</name>
</gene>
<dbReference type="Gene3D" id="3.40.30.10">
    <property type="entry name" value="Glutaredoxin"/>
    <property type="match status" value="2"/>
</dbReference>
<dbReference type="PANTHER" id="PTHR37170:SF1">
    <property type="entry name" value="GLUTAREDOXIN-LIKE PROTEIN"/>
    <property type="match status" value="1"/>
</dbReference>
<dbReference type="InterPro" id="IPR011903">
    <property type="entry name" value="TON_0319-like"/>
</dbReference>
<dbReference type="InterPro" id="IPR012336">
    <property type="entry name" value="Thioredoxin-like_fold"/>
</dbReference>
<protein>
    <submittedName>
        <fullName evidence="2">Glutaredoxin</fullName>
    </submittedName>
</protein>
<evidence type="ECO:0000259" key="1">
    <source>
        <dbReference type="Pfam" id="PF13192"/>
    </source>
</evidence>
<dbReference type="PANTHER" id="PTHR37170">
    <property type="entry name" value="GLUTAREDOXIN-RELATED"/>
    <property type="match status" value="1"/>
</dbReference>
<dbReference type="NCBIfam" id="TIGR02187">
    <property type="entry name" value="PDO_seleno_TRX"/>
    <property type="match status" value="1"/>
</dbReference>
<evidence type="ECO:0000313" key="2">
    <source>
        <dbReference type="EMBL" id="HDY58101.1"/>
    </source>
</evidence>
<name>A0A7V0Z3R7_UNCW3</name>
<comment type="caution">
    <text evidence="2">The sequence shown here is derived from an EMBL/GenBank/DDBJ whole genome shotgun (WGS) entry which is preliminary data.</text>
</comment>
<sequence>MGLLEEPVKAEVKKVLETLKEPVKLIVFTQESPIVMPSLECENCKDNRTLMEEISTLSDKINLEVYDFLKDKDKVESFKIDKIPANIIQGEIDYGIRFYGMPAGYEFATLLETMKFVSNRDSGLSSEIKDKLKGLNKPVHIMVFVTLTCPYCPQAAITAFKFAMESSLITAETINAQEFPHLSQRYNVFAVPKVVINETVQFEGAIPETMFLEKIMNL</sequence>
<dbReference type="InterPro" id="IPR036249">
    <property type="entry name" value="Thioredoxin-like_sf"/>
</dbReference>
<feature type="domain" description="Thioredoxin-like fold" evidence="1">
    <location>
        <begin position="140"/>
        <end position="216"/>
    </location>
</feature>
<accession>A0A7V0Z3R7</accession>